<dbReference type="PANTHER" id="PTHR46825">
    <property type="entry name" value="D-ALANYL-D-ALANINE-CARBOXYPEPTIDASE/ENDOPEPTIDASE AMPH"/>
    <property type="match status" value="1"/>
</dbReference>
<protein>
    <submittedName>
        <fullName evidence="4">Serine hydrolase domain-containing protein</fullName>
        <ecNumber evidence="4">3.1.1.103</ecNumber>
    </submittedName>
</protein>
<keyword evidence="2" id="KW-0812">Transmembrane</keyword>
<feature type="compositionally biased region" description="Low complexity" evidence="1">
    <location>
        <begin position="1"/>
        <end position="13"/>
    </location>
</feature>
<evidence type="ECO:0000313" key="4">
    <source>
        <dbReference type="EMBL" id="MEE4541892.1"/>
    </source>
</evidence>
<keyword evidence="2" id="KW-1133">Transmembrane helix</keyword>
<name>A0ABU7P7V6_9ACTN</name>
<comment type="caution">
    <text evidence="4">The sequence shown here is derived from an EMBL/GenBank/DDBJ whole genome shotgun (WGS) entry which is preliminary data.</text>
</comment>
<evidence type="ECO:0000256" key="1">
    <source>
        <dbReference type="SAM" id="MobiDB-lite"/>
    </source>
</evidence>
<accession>A0ABU7P7V6</accession>
<feature type="domain" description="Beta-lactamase-related" evidence="3">
    <location>
        <begin position="101"/>
        <end position="421"/>
    </location>
</feature>
<dbReference type="EMBL" id="JAZEWV010000004">
    <property type="protein sequence ID" value="MEE4541892.1"/>
    <property type="molecule type" value="Genomic_DNA"/>
</dbReference>
<dbReference type="InterPro" id="IPR001466">
    <property type="entry name" value="Beta-lactam-related"/>
</dbReference>
<keyword evidence="4" id="KW-0378">Hydrolase</keyword>
<dbReference type="PANTHER" id="PTHR46825:SF7">
    <property type="entry name" value="D-ALANYL-D-ALANINE CARBOXYPEPTIDASE"/>
    <property type="match status" value="1"/>
</dbReference>
<keyword evidence="2" id="KW-0472">Membrane</keyword>
<keyword evidence="5" id="KW-1185">Reference proteome</keyword>
<feature type="transmembrane region" description="Helical" evidence="2">
    <location>
        <begin position="41"/>
        <end position="61"/>
    </location>
</feature>
<dbReference type="Gene3D" id="3.40.710.10">
    <property type="entry name" value="DD-peptidase/beta-lactamase superfamily"/>
    <property type="match status" value="1"/>
</dbReference>
<gene>
    <name evidence="4" type="ORF">V2S66_07905</name>
</gene>
<proteinExistence type="predicted"/>
<dbReference type="InterPro" id="IPR012338">
    <property type="entry name" value="Beta-lactam/transpept-like"/>
</dbReference>
<feature type="region of interest" description="Disordered" evidence="1">
    <location>
        <begin position="1"/>
        <end position="38"/>
    </location>
</feature>
<dbReference type="GO" id="GO:0016787">
    <property type="term" value="F:hydrolase activity"/>
    <property type="evidence" value="ECO:0007669"/>
    <property type="project" value="UniProtKB-KW"/>
</dbReference>
<feature type="compositionally biased region" description="Gly residues" evidence="1">
    <location>
        <begin position="14"/>
        <end position="25"/>
    </location>
</feature>
<evidence type="ECO:0000313" key="5">
    <source>
        <dbReference type="Proteomes" id="UP001344658"/>
    </source>
</evidence>
<feature type="region of interest" description="Disordered" evidence="1">
    <location>
        <begin position="443"/>
        <end position="462"/>
    </location>
</feature>
<dbReference type="InterPro" id="IPR050491">
    <property type="entry name" value="AmpC-like"/>
</dbReference>
<dbReference type="Pfam" id="PF00144">
    <property type="entry name" value="Beta-lactamase"/>
    <property type="match status" value="1"/>
</dbReference>
<organism evidence="4 5">
    <name type="scientific">Actinacidiphila polyblastidii</name>
    <dbReference type="NCBI Taxonomy" id="3110430"/>
    <lineage>
        <taxon>Bacteria</taxon>
        <taxon>Bacillati</taxon>
        <taxon>Actinomycetota</taxon>
        <taxon>Actinomycetes</taxon>
        <taxon>Kitasatosporales</taxon>
        <taxon>Streptomycetaceae</taxon>
        <taxon>Actinacidiphila</taxon>
    </lineage>
</organism>
<dbReference type="EC" id="3.1.1.103" evidence="4"/>
<dbReference type="Proteomes" id="UP001344658">
    <property type="component" value="Unassembled WGS sequence"/>
</dbReference>
<sequence>MSPRPSGSDAEPGAGAGSGSGGADGGVRTPRAARRARGPRTALAALAALGAVGSLTVGAAAGSAQAAGARTTAASPAARPAAGAPDLTGLRSALQSVVAAGSPGVFAQVSDTAGGGGTVSVGTGDRGANTPVDPLGQFRVGSITKNFTAVLVLQLEAQHLVDLDAPATGYLAAGVLPAGSRITVRELLNHTSGLYDYTNDLLAGSTIPGYQNFRYQVYDPADLVAQAVAQGSQFTPGSRYQYSNTNFVVLGLLVEHVTAEPYAQVLADRVLTPLGLTHTRFYVPQTGIGGPHANGYLTDDDRSKPMLDATEQTASWIWTAGAAISSTADLNAYWRALAAGTLMPQAQVAEMETIAPIDSTSGYGLGIRQYTLSCGVQVYGHDGIIEGYQTYSYTTKDGSRQLTVSANASNNGDVFAAERAALDPAFCGKSTAPAGAARHAAADSARIADEETKGLAPQAVRR</sequence>
<dbReference type="SUPFAM" id="SSF56601">
    <property type="entry name" value="beta-lactamase/transpeptidase-like"/>
    <property type="match status" value="1"/>
</dbReference>
<evidence type="ECO:0000256" key="2">
    <source>
        <dbReference type="SAM" id="Phobius"/>
    </source>
</evidence>
<reference evidence="4 5" key="1">
    <citation type="submission" date="2023-12" db="EMBL/GenBank/DDBJ databases">
        <title>Streptomyces sp. V4-01.</title>
        <authorList>
            <person name="Somphong A."/>
            <person name="Phongsopitanun W."/>
        </authorList>
    </citation>
    <scope>NUCLEOTIDE SEQUENCE [LARGE SCALE GENOMIC DNA]</scope>
    <source>
        <strain evidence="4 5">V4-01</strain>
    </source>
</reference>
<dbReference type="RefSeq" id="WP_330793793.1">
    <property type="nucleotide sequence ID" value="NZ_JAZEWV010000004.1"/>
</dbReference>
<evidence type="ECO:0000259" key="3">
    <source>
        <dbReference type="Pfam" id="PF00144"/>
    </source>
</evidence>